<dbReference type="GeneID" id="76195967"/>
<accession>A0ABQ5WUQ4</accession>
<organism evidence="1 2">
    <name type="scientific">Gluconobacter kondonii</name>
    <dbReference type="NCBI Taxonomy" id="941463"/>
    <lineage>
        <taxon>Bacteria</taxon>
        <taxon>Pseudomonadati</taxon>
        <taxon>Pseudomonadota</taxon>
        <taxon>Alphaproteobacteria</taxon>
        <taxon>Acetobacterales</taxon>
        <taxon>Acetobacteraceae</taxon>
        <taxon>Gluconobacter</taxon>
    </lineage>
</organism>
<evidence type="ECO:0000313" key="2">
    <source>
        <dbReference type="Proteomes" id="UP001156629"/>
    </source>
</evidence>
<comment type="caution">
    <text evidence="1">The sequence shown here is derived from an EMBL/GenBank/DDBJ whole genome shotgun (WGS) entry which is preliminary data.</text>
</comment>
<reference evidence="2" key="1">
    <citation type="journal article" date="2019" name="Int. J. Syst. Evol. Microbiol.">
        <title>The Global Catalogue of Microorganisms (GCM) 10K type strain sequencing project: providing services to taxonomists for standard genome sequencing and annotation.</title>
        <authorList>
            <consortium name="The Broad Institute Genomics Platform"/>
            <consortium name="The Broad Institute Genome Sequencing Center for Infectious Disease"/>
            <person name="Wu L."/>
            <person name="Ma J."/>
        </authorList>
    </citation>
    <scope>NUCLEOTIDE SEQUENCE [LARGE SCALE GENOMIC DNA]</scope>
    <source>
        <strain evidence="2">NBRC 3266</strain>
    </source>
</reference>
<gene>
    <name evidence="1" type="ORF">GCM10007870_22040</name>
</gene>
<evidence type="ECO:0000313" key="1">
    <source>
        <dbReference type="EMBL" id="GLQ66620.1"/>
    </source>
</evidence>
<sequence>MTAPSIAAIDSRDTKTLIVVLHQNGSPGPVARACRTNLFDRTDWRSVLRSLLAQISTTIVALFLGLAGYGDTCVLGISQKENIGEVVSYPFHITNDVDMACTGAFGEQACFSLQVRVLLPELTTAWNTMTGLLAGEVCFGDGGSAFRIGRHLTKIVTIA</sequence>
<dbReference type="Proteomes" id="UP001156629">
    <property type="component" value="Unassembled WGS sequence"/>
</dbReference>
<dbReference type="InterPro" id="IPR043129">
    <property type="entry name" value="ATPase_NBD"/>
</dbReference>
<protein>
    <submittedName>
        <fullName evidence="1">Uncharacterized protein</fullName>
    </submittedName>
</protein>
<dbReference type="Gene3D" id="3.30.420.40">
    <property type="match status" value="1"/>
</dbReference>
<name>A0ABQ5WUQ4_9PROT</name>
<proteinExistence type="predicted"/>
<dbReference type="SUPFAM" id="SSF53067">
    <property type="entry name" value="Actin-like ATPase domain"/>
    <property type="match status" value="1"/>
</dbReference>
<keyword evidence="2" id="KW-1185">Reference proteome</keyword>
<dbReference type="RefSeq" id="WP_099287642.1">
    <property type="nucleotide sequence ID" value="NZ_BEWP01000025.1"/>
</dbReference>
<dbReference type="EMBL" id="BSNV01000020">
    <property type="protein sequence ID" value="GLQ66620.1"/>
    <property type="molecule type" value="Genomic_DNA"/>
</dbReference>